<dbReference type="GO" id="GO:0000155">
    <property type="term" value="F:phosphorelay sensor kinase activity"/>
    <property type="evidence" value="ECO:0007669"/>
    <property type="project" value="InterPro"/>
</dbReference>
<dbReference type="PROSITE" id="PS50109">
    <property type="entry name" value="HIS_KIN"/>
    <property type="match status" value="1"/>
</dbReference>
<evidence type="ECO:0000256" key="1">
    <source>
        <dbReference type="ARBA" id="ARBA00000085"/>
    </source>
</evidence>
<proteinExistence type="predicted"/>
<dbReference type="Proteomes" id="UP000254266">
    <property type="component" value="Unassembled WGS sequence"/>
</dbReference>
<accession>A0A370D9I8</accession>
<organism evidence="7 8">
    <name type="scientific">endosymbiont of Galathealinum brachiosum</name>
    <dbReference type="NCBI Taxonomy" id="2200906"/>
    <lineage>
        <taxon>Bacteria</taxon>
        <taxon>Pseudomonadati</taxon>
        <taxon>Pseudomonadota</taxon>
        <taxon>Gammaproteobacteria</taxon>
        <taxon>sulfur-oxidizing symbionts</taxon>
    </lineage>
</organism>
<keyword evidence="3" id="KW-0597">Phosphoprotein</keyword>
<dbReference type="PANTHER" id="PTHR43065">
    <property type="entry name" value="SENSOR HISTIDINE KINASE"/>
    <property type="match status" value="1"/>
</dbReference>
<dbReference type="InterPro" id="IPR004358">
    <property type="entry name" value="Sig_transdc_His_kin-like_C"/>
</dbReference>
<evidence type="ECO:0000313" key="7">
    <source>
        <dbReference type="EMBL" id="RDH81558.1"/>
    </source>
</evidence>
<dbReference type="EC" id="2.7.13.3" evidence="2"/>
<keyword evidence="4" id="KW-0175">Coiled coil</keyword>
<dbReference type="SMART" id="SM00387">
    <property type="entry name" value="HATPase_c"/>
    <property type="match status" value="1"/>
</dbReference>
<evidence type="ECO:0000256" key="2">
    <source>
        <dbReference type="ARBA" id="ARBA00012438"/>
    </source>
</evidence>
<feature type="coiled-coil region" evidence="4">
    <location>
        <begin position="220"/>
        <end position="275"/>
    </location>
</feature>
<keyword evidence="5" id="KW-0812">Transmembrane</keyword>
<dbReference type="Pfam" id="PF02518">
    <property type="entry name" value="HATPase_c"/>
    <property type="match status" value="1"/>
</dbReference>
<dbReference type="InterPro" id="IPR003661">
    <property type="entry name" value="HisK_dim/P_dom"/>
</dbReference>
<dbReference type="EMBL" id="QFXC01000013">
    <property type="protein sequence ID" value="RDH81558.1"/>
    <property type="molecule type" value="Genomic_DNA"/>
</dbReference>
<keyword evidence="5" id="KW-1133">Transmembrane helix</keyword>
<dbReference type="Gene3D" id="1.10.287.130">
    <property type="match status" value="1"/>
</dbReference>
<gene>
    <name evidence="7" type="ORF">DIZ80_15900</name>
</gene>
<dbReference type="InterPro" id="IPR036890">
    <property type="entry name" value="HATPase_C_sf"/>
</dbReference>
<dbReference type="SUPFAM" id="SSF55874">
    <property type="entry name" value="ATPase domain of HSP90 chaperone/DNA topoisomerase II/histidine kinase"/>
    <property type="match status" value="1"/>
</dbReference>
<evidence type="ECO:0000256" key="3">
    <source>
        <dbReference type="ARBA" id="ARBA00022553"/>
    </source>
</evidence>
<reference evidence="7 8" key="1">
    <citation type="journal article" date="2018" name="ISME J.">
        <title>Endosymbiont genomes yield clues of tubeworm success.</title>
        <authorList>
            <person name="Li Y."/>
            <person name="Liles M.R."/>
            <person name="Halanych K.M."/>
        </authorList>
    </citation>
    <scope>NUCLEOTIDE SEQUENCE [LARGE SCALE GENOMIC DNA]</scope>
    <source>
        <strain evidence="7">A1464</strain>
    </source>
</reference>
<comment type="caution">
    <text evidence="7">The sequence shown here is derived from an EMBL/GenBank/DDBJ whole genome shotgun (WGS) entry which is preliminary data.</text>
</comment>
<feature type="domain" description="Histidine kinase" evidence="6">
    <location>
        <begin position="287"/>
        <end position="517"/>
    </location>
</feature>
<dbReference type="InterPro" id="IPR005467">
    <property type="entry name" value="His_kinase_dom"/>
</dbReference>
<dbReference type="Gene3D" id="3.30.565.10">
    <property type="entry name" value="Histidine kinase-like ATPase, C-terminal domain"/>
    <property type="match status" value="1"/>
</dbReference>
<dbReference type="PRINTS" id="PR00344">
    <property type="entry name" value="BCTRLSENSOR"/>
</dbReference>
<protein>
    <recommendedName>
        <fullName evidence="2">histidine kinase</fullName>
        <ecNumber evidence="2">2.7.13.3</ecNumber>
    </recommendedName>
</protein>
<sequence length="518" mass="58472">MHRFYSLINDLKHDQHGQHIRLLLIASYAIIFCILFAAMAITYKTGSEIISLGTETHKNSHPVTLQMITLKLTINESNQLINTWLAKPNKEMLGAYKKSNNRLNTELKKLISLSKNNTPLINSLSKNIKENQDFIKKSQLITNNFEHWNNARKIIQNYLSIDETIDQLIRDHTIISQKNSRTLNNKLSQIINVNIGIMLFALLFGLIIIFKISKHVVNLLEELNKNREAADSARGIAEQKSLELDNTSRVLIKTNRNLVDSIENLNNTRDQLVQNEKMASLGELVAGVAHEINTPVGIGVTAASHLQDSVHVFSKKFENGKITKTEFSDFLHDANEGSNILLRNLERAAKLIRSFKQIAVDQTSEDRRCFNIKETIEETLLSLHPKIKVTKIKTHLECPDDLEIDSFPGSYSQVMSNLITNSLIHGFNNGDEGNINITILKIDNHIQITYCDDGFGISDENRKKAFDPFFTTRRGRGGSGLGLHLVYNIITQQLKGEISISNIKTGLCFDIKLPVISP</sequence>
<dbReference type="PANTHER" id="PTHR43065:SF47">
    <property type="match status" value="1"/>
</dbReference>
<dbReference type="InterPro" id="IPR036097">
    <property type="entry name" value="HisK_dim/P_sf"/>
</dbReference>
<comment type="catalytic activity">
    <reaction evidence="1">
        <text>ATP + protein L-histidine = ADP + protein N-phospho-L-histidine.</text>
        <dbReference type="EC" id="2.7.13.3"/>
    </reaction>
</comment>
<keyword evidence="5" id="KW-0472">Membrane</keyword>
<keyword evidence="8" id="KW-1185">Reference proteome</keyword>
<evidence type="ECO:0000259" key="6">
    <source>
        <dbReference type="PROSITE" id="PS50109"/>
    </source>
</evidence>
<dbReference type="SUPFAM" id="SSF47384">
    <property type="entry name" value="Homodimeric domain of signal transducing histidine kinase"/>
    <property type="match status" value="1"/>
</dbReference>
<dbReference type="CDD" id="cd00082">
    <property type="entry name" value="HisKA"/>
    <property type="match status" value="1"/>
</dbReference>
<feature type="transmembrane region" description="Helical" evidence="5">
    <location>
        <begin position="20"/>
        <end position="43"/>
    </location>
</feature>
<dbReference type="InterPro" id="IPR003594">
    <property type="entry name" value="HATPase_dom"/>
</dbReference>
<dbReference type="AlphaFoldDB" id="A0A370D9I8"/>
<evidence type="ECO:0000256" key="5">
    <source>
        <dbReference type="SAM" id="Phobius"/>
    </source>
</evidence>
<evidence type="ECO:0000256" key="4">
    <source>
        <dbReference type="SAM" id="Coils"/>
    </source>
</evidence>
<evidence type="ECO:0000313" key="8">
    <source>
        <dbReference type="Proteomes" id="UP000254266"/>
    </source>
</evidence>
<name>A0A370D9I8_9GAMM</name>
<feature type="transmembrane region" description="Helical" evidence="5">
    <location>
        <begin position="190"/>
        <end position="210"/>
    </location>
</feature>